<evidence type="ECO:0000313" key="1">
    <source>
        <dbReference type="EMBL" id="SFA75825.1"/>
    </source>
</evidence>
<protein>
    <submittedName>
        <fullName evidence="1">Uncharacterized protein</fullName>
    </submittedName>
</protein>
<gene>
    <name evidence="1" type="ORF">SAMN05216587_101623</name>
</gene>
<dbReference type="AlphaFoldDB" id="A0A1I0VHG4"/>
<dbReference type="EMBL" id="FOJX01000001">
    <property type="protein sequence ID" value="SFA75825.1"/>
    <property type="molecule type" value="Genomic_DNA"/>
</dbReference>
<proteinExistence type="predicted"/>
<evidence type="ECO:0000313" key="2">
    <source>
        <dbReference type="Proteomes" id="UP000183843"/>
    </source>
</evidence>
<organism evidence="1 2">
    <name type="scientific">Selenomonas ruminantium</name>
    <dbReference type="NCBI Taxonomy" id="971"/>
    <lineage>
        <taxon>Bacteria</taxon>
        <taxon>Bacillati</taxon>
        <taxon>Bacillota</taxon>
        <taxon>Negativicutes</taxon>
        <taxon>Selenomonadales</taxon>
        <taxon>Selenomonadaceae</taxon>
        <taxon>Selenomonas</taxon>
    </lineage>
</organism>
<accession>A0A1I0VHG4</accession>
<name>A0A1I0VHG4_SELRU</name>
<reference evidence="1 2" key="1">
    <citation type="submission" date="2016-10" db="EMBL/GenBank/DDBJ databases">
        <authorList>
            <person name="de Groot N.N."/>
        </authorList>
    </citation>
    <scope>NUCLEOTIDE SEQUENCE [LARGE SCALE GENOMIC DNA]</scope>
    <source>
        <strain evidence="1 2">L14</strain>
    </source>
</reference>
<dbReference type="Proteomes" id="UP000183843">
    <property type="component" value="Unassembled WGS sequence"/>
</dbReference>
<sequence>MRNSTVVKAIYNGNDVTRRWSIPFEYIKTEEIGVILTTTILGNDSEEVVSTDDYTIDTDTNEVVYPSDLSEPPVETGKKVTVYRTTDLLQKTDFTNQGAVWPEAIEDSLDKLHQIVQEHTEEIGRAFKTNKSSSVSPEQYAEALIAASDAAVTAASNAAISETNAGNSATSASNSATAAHNSELAAASSETNASLSATAAGNSATAAHNSELAAASSETNAGLSATAAHNSELAAASSETNAGNSATAAGNYATAAHNSEVAAEAAEGRISDRWGLRKKSTTYAADDMAYHVDLPTGWYLECTTTGKTSASDLVITSPSVGGTVTDGTVEWTIRAVASTADIPAPVDISGKANVDLDNLTATGEQKIQALSPRYLTDSYYDATTGDWYRVYSDGWVEQGGKLYPATLGNYTTVTITLLKALNDTNYTCLLIGSANVTTAPTGNVKSKTTTTFSANNIHVLQGNPGCWMVCGMGAQGGN</sequence>